<dbReference type="EMBL" id="CAJHJT010000012">
    <property type="protein sequence ID" value="CAD6996724.1"/>
    <property type="molecule type" value="Genomic_DNA"/>
</dbReference>
<feature type="region of interest" description="Disordered" evidence="8">
    <location>
        <begin position="448"/>
        <end position="480"/>
    </location>
</feature>
<evidence type="ECO:0000256" key="9">
    <source>
        <dbReference type="SAM" id="Phobius"/>
    </source>
</evidence>
<dbReference type="InterPro" id="IPR036640">
    <property type="entry name" value="ABC1_TM_sf"/>
</dbReference>
<keyword evidence="5" id="KW-0067">ATP-binding</keyword>
<dbReference type="Pfam" id="PF00664">
    <property type="entry name" value="ABC_membrane"/>
    <property type="match status" value="1"/>
</dbReference>
<accession>A0A811UCW9</accession>
<keyword evidence="7 9" id="KW-0472">Membrane</keyword>
<dbReference type="InterPro" id="IPR003593">
    <property type="entry name" value="AAA+_ATPase"/>
</dbReference>
<evidence type="ECO:0000256" key="6">
    <source>
        <dbReference type="ARBA" id="ARBA00022989"/>
    </source>
</evidence>
<evidence type="ECO:0000256" key="3">
    <source>
        <dbReference type="ARBA" id="ARBA00022692"/>
    </source>
</evidence>
<evidence type="ECO:0000256" key="4">
    <source>
        <dbReference type="ARBA" id="ARBA00022741"/>
    </source>
</evidence>
<feature type="compositionally biased region" description="Low complexity" evidence="8">
    <location>
        <begin position="347"/>
        <end position="373"/>
    </location>
</feature>
<dbReference type="SUPFAM" id="SSF90123">
    <property type="entry name" value="ABC transporter transmembrane region"/>
    <property type="match status" value="1"/>
</dbReference>
<evidence type="ECO:0000256" key="8">
    <source>
        <dbReference type="SAM" id="MobiDB-lite"/>
    </source>
</evidence>
<sequence length="1344" mass="148184">MPDADFTVIGERGINLSGGQRQRIAIARALYSSANVVIMDDPFSSLDNEVARHIFEQSVQRMLLKAKRTVILVTQQLQLTEQADYLIVMKNGQLQATGDYKEIELKYPHIVAKWQAIIAKLNERMAEEESSASAAAGRTARERWKLYQNVTKLGLQRTKSSKVVPTKTQKAPKARGTVKTKAIRRESREIVLNLDAGVGGDVCFSGDTIVALPSHEVGLQAIADYDKATEAAAVAGVGVSDDDNGVEPDEVDAMEEEEEEAGEEEEGDDELVDDGDEEEDLLPVQLPSISRCRSGSGHMPLTRQRSSHYGSRHLFYDAPLPIDECQMEDVILRRRRRSQRQRRDTAQDQARPGSLISTGSSRLSAASTSTTASAEIRRSIFTNSIDSSAPSYLSGISGSSLLSADTGFVGTTEEAPKRTQSWQPKSAACGEDVEAGGGVVGAHQKVARNKSSPGCLVHSTQKQSKNADDTASSGGGGNSFQQFLRRMSMRRTAAQRKQRPLSSTNSIKSITEEAPTKQFTTISSSVPSIELSTVATPEVDEDQKDAPITEVDSWIIHIENEEATDANIDYKTLTNMTSTPLNNNNNSNAPATAQLRHTIKRSRGSMKRSAGRGVAASNTSPGYDGERKYGKIPTHIYLLYLRASGWRMVTIFFLTALIWQGMRVYTDVWLQHWTDDSTGNGNDSGKRVDSMSPPAFNRFRFDKMIGNATEATFEATEQAAVNHSGFNNNSQMYNNTINAGDKDGHAENVTYYFHIYSAISCVCIAMALISTPAGQLAGCNARSNLHDQLLLAIMRKPLHFFQVTPLGRLMNRFGNDMAIIDKKIAATSQRLLQFSLLCLCAVLINRPYAYILRYTEFYRCSARELQRIENSTSSPVISHLSETIQGVTTIRAYNQEARFTEILFKRLEANTIAFTILNTSNRWLGISLDFLGGFIVFIAIITALIAATISCNRYNNKSNSNIPEYLTPTPSLVGLAINYTLLMPIYLNWVVKLLADMEMYVGSVERIAYYAEIDANVETPLDIACDEDASANVKNSKARKAASKTMKDISVNFEVARVEFCKPRSLSVPLVMSNYETVPISWPRQGDISFENVSLRYEGQRDEVIKNLTLKVPYGQKIGICGRTGSGKSSLAMSLLGVLQTTSGRICIDDVDITKIHPDEVRMRVSMIPQDVHIFNLSIRENLNPTSYYAISELWDALEKVGLTSFVNQLPDGIDTIVGDGGVQLSAGQRQLVCLARILLRGSVCLILDEATSSLDTAAEQALLTAAHNSFRGRTIITIAHRLSTILDYDRIIVLEQGRIIEDDTPDVLQQRREGAFYNLLHSGRPLMGNSFATEATKTEKMEA</sequence>
<evidence type="ECO:0000256" key="1">
    <source>
        <dbReference type="ARBA" id="ARBA00004141"/>
    </source>
</evidence>
<organism evidence="12 13">
    <name type="scientific">Ceratitis capitata</name>
    <name type="common">Mediterranean fruit fly</name>
    <name type="synonym">Tephritis capitata</name>
    <dbReference type="NCBI Taxonomy" id="7213"/>
    <lineage>
        <taxon>Eukaryota</taxon>
        <taxon>Metazoa</taxon>
        <taxon>Ecdysozoa</taxon>
        <taxon>Arthropoda</taxon>
        <taxon>Hexapoda</taxon>
        <taxon>Insecta</taxon>
        <taxon>Pterygota</taxon>
        <taxon>Neoptera</taxon>
        <taxon>Endopterygota</taxon>
        <taxon>Diptera</taxon>
        <taxon>Brachycera</taxon>
        <taxon>Muscomorpha</taxon>
        <taxon>Tephritoidea</taxon>
        <taxon>Tephritidae</taxon>
        <taxon>Ceratitis</taxon>
        <taxon>Ceratitis</taxon>
    </lineage>
</organism>
<feature type="region of interest" description="Disordered" evidence="8">
    <location>
        <begin position="158"/>
        <end position="179"/>
    </location>
</feature>
<feature type="transmembrane region" description="Helical" evidence="9">
    <location>
        <begin position="930"/>
        <end position="951"/>
    </location>
</feature>
<dbReference type="PROSITE" id="PS50929">
    <property type="entry name" value="ABC_TM1F"/>
    <property type="match status" value="1"/>
</dbReference>
<dbReference type="FunFam" id="3.40.50.300:FF:000838">
    <property type="entry name" value="ABC multidrug transporter (Eurofung)"/>
    <property type="match status" value="1"/>
</dbReference>
<keyword evidence="3 9" id="KW-0812">Transmembrane</keyword>
<name>A0A811UCW9_CERCA</name>
<proteinExistence type="predicted"/>
<dbReference type="SUPFAM" id="SSF52540">
    <property type="entry name" value="P-loop containing nucleoside triphosphate hydrolases"/>
    <property type="match status" value="2"/>
</dbReference>
<evidence type="ECO:0000256" key="2">
    <source>
        <dbReference type="ARBA" id="ARBA00022448"/>
    </source>
</evidence>
<dbReference type="PANTHER" id="PTHR24223">
    <property type="entry name" value="ATP-BINDING CASSETTE SUB-FAMILY C"/>
    <property type="match status" value="1"/>
</dbReference>
<evidence type="ECO:0000259" key="11">
    <source>
        <dbReference type="PROSITE" id="PS50929"/>
    </source>
</evidence>
<protein>
    <submittedName>
        <fullName evidence="12">(Mediterranean fruit fly) hypothetical protein</fullName>
    </submittedName>
</protein>
<dbReference type="CDD" id="cd18602">
    <property type="entry name" value="ABC_6TM_SUR1_D2_like"/>
    <property type="match status" value="1"/>
</dbReference>
<dbReference type="OrthoDB" id="6500128at2759"/>
<feature type="region of interest" description="Disordered" evidence="8">
    <location>
        <begin position="602"/>
        <end position="624"/>
    </location>
</feature>
<feature type="compositionally biased region" description="Basic residues" evidence="8">
    <location>
        <begin position="170"/>
        <end position="179"/>
    </location>
</feature>
<reference evidence="12" key="1">
    <citation type="submission" date="2020-11" db="EMBL/GenBank/DDBJ databases">
        <authorList>
            <person name="Whitehead M."/>
        </authorList>
    </citation>
    <scope>NUCLEOTIDE SEQUENCE</scope>
    <source>
        <strain evidence="12">EGII</strain>
    </source>
</reference>
<dbReference type="SMART" id="SM00382">
    <property type="entry name" value="AAA"/>
    <property type="match status" value="1"/>
</dbReference>
<dbReference type="GO" id="GO:0005524">
    <property type="term" value="F:ATP binding"/>
    <property type="evidence" value="ECO:0007669"/>
    <property type="project" value="UniProtKB-KW"/>
</dbReference>
<evidence type="ECO:0000256" key="5">
    <source>
        <dbReference type="ARBA" id="ARBA00022840"/>
    </source>
</evidence>
<dbReference type="GO" id="GO:0016020">
    <property type="term" value="C:membrane"/>
    <property type="evidence" value="ECO:0007669"/>
    <property type="project" value="UniProtKB-SubCell"/>
</dbReference>
<keyword evidence="2" id="KW-0813">Transport</keyword>
<evidence type="ECO:0000313" key="13">
    <source>
        <dbReference type="Proteomes" id="UP000606786"/>
    </source>
</evidence>
<feature type="compositionally biased region" description="Acidic residues" evidence="8">
    <location>
        <begin position="240"/>
        <end position="281"/>
    </location>
</feature>
<dbReference type="InterPro" id="IPR017871">
    <property type="entry name" value="ABC_transporter-like_CS"/>
</dbReference>
<comment type="caution">
    <text evidence="12">The sequence shown here is derived from an EMBL/GenBank/DDBJ whole genome shotgun (WGS) entry which is preliminary data.</text>
</comment>
<dbReference type="InterPro" id="IPR027417">
    <property type="entry name" value="P-loop_NTPase"/>
</dbReference>
<feature type="region of interest" description="Disordered" evidence="8">
    <location>
        <begin position="490"/>
        <end position="509"/>
    </location>
</feature>
<feature type="compositionally biased region" description="Basic residues" evidence="8">
    <location>
        <begin position="490"/>
        <end position="499"/>
    </location>
</feature>
<dbReference type="InterPro" id="IPR050173">
    <property type="entry name" value="ABC_transporter_C-like"/>
</dbReference>
<dbReference type="PROSITE" id="PS50893">
    <property type="entry name" value="ABC_TRANSPORTER_2"/>
    <property type="match status" value="1"/>
</dbReference>
<dbReference type="Gene3D" id="1.20.1560.10">
    <property type="entry name" value="ABC transporter type 1, transmembrane domain"/>
    <property type="match status" value="1"/>
</dbReference>
<feature type="compositionally biased region" description="Polar residues" evidence="8">
    <location>
        <begin position="500"/>
        <end position="509"/>
    </location>
</feature>
<feature type="domain" description="ABC transporter" evidence="10">
    <location>
        <begin position="1088"/>
        <end position="1322"/>
    </location>
</feature>
<evidence type="ECO:0000256" key="7">
    <source>
        <dbReference type="ARBA" id="ARBA00023136"/>
    </source>
</evidence>
<feature type="transmembrane region" description="Helical" evidence="9">
    <location>
        <begin position="972"/>
        <end position="991"/>
    </location>
</feature>
<dbReference type="GO" id="GO:0016887">
    <property type="term" value="F:ATP hydrolysis activity"/>
    <property type="evidence" value="ECO:0007669"/>
    <property type="project" value="InterPro"/>
</dbReference>
<feature type="region of interest" description="Disordered" evidence="8">
    <location>
        <begin position="335"/>
        <end position="373"/>
    </location>
</feature>
<dbReference type="Proteomes" id="UP000606786">
    <property type="component" value="Unassembled WGS sequence"/>
</dbReference>
<evidence type="ECO:0000259" key="10">
    <source>
        <dbReference type="PROSITE" id="PS50893"/>
    </source>
</evidence>
<feature type="region of interest" description="Disordered" evidence="8">
    <location>
        <begin position="239"/>
        <end position="307"/>
    </location>
</feature>
<dbReference type="InterPro" id="IPR003439">
    <property type="entry name" value="ABC_transporter-like_ATP-bd"/>
</dbReference>
<feature type="compositionally biased region" description="Polar residues" evidence="8">
    <location>
        <begin position="158"/>
        <end position="169"/>
    </location>
</feature>
<dbReference type="InterPro" id="IPR011527">
    <property type="entry name" value="ABC1_TM_dom"/>
</dbReference>
<comment type="subcellular location">
    <subcellularLocation>
        <location evidence="1">Membrane</location>
        <topology evidence="1">Multi-pass membrane protein</topology>
    </subcellularLocation>
</comment>
<dbReference type="CDD" id="cd03244">
    <property type="entry name" value="ABCC_MRP_domain2"/>
    <property type="match status" value="1"/>
</dbReference>
<dbReference type="PROSITE" id="PS00211">
    <property type="entry name" value="ABC_TRANSPORTER_1"/>
    <property type="match status" value="1"/>
</dbReference>
<dbReference type="Gene3D" id="3.40.50.300">
    <property type="entry name" value="P-loop containing nucleotide triphosphate hydrolases"/>
    <property type="match status" value="2"/>
</dbReference>
<gene>
    <name evidence="12" type="ORF">CCAP1982_LOCUS5404</name>
</gene>
<feature type="domain" description="ABC transmembrane type-1" evidence="11">
    <location>
        <begin position="651"/>
        <end position="999"/>
    </location>
</feature>
<keyword evidence="13" id="KW-1185">Reference proteome</keyword>
<dbReference type="GO" id="GO:0140359">
    <property type="term" value="F:ABC-type transporter activity"/>
    <property type="evidence" value="ECO:0007669"/>
    <property type="project" value="InterPro"/>
</dbReference>
<dbReference type="PANTHER" id="PTHR24223:SF461">
    <property type="entry name" value="ATP-BINDING CASSETTE SUB-FAMILY C MEMBER SUR"/>
    <property type="match status" value="1"/>
</dbReference>
<keyword evidence="4" id="KW-0547">Nucleotide-binding</keyword>
<dbReference type="Pfam" id="PF00005">
    <property type="entry name" value="ABC_tran"/>
    <property type="match status" value="2"/>
</dbReference>
<evidence type="ECO:0000313" key="12">
    <source>
        <dbReference type="EMBL" id="CAD6996724.1"/>
    </source>
</evidence>
<keyword evidence="6 9" id="KW-1133">Transmembrane helix</keyword>